<evidence type="ECO:0000313" key="4">
    <source>
        <dbReference type="Proteomes" id="UP001596997"/>
    </source>
</evidence>
<proteinExistence type="inferred from homology"/>
<dbReference type="Pfam" id="PF02021">
    <property type="entry name" value="UPF0102"/>
    <property type="match status" value="1"/>
</dbReference>
<dbReference type="InterPro" id="IPR011335">
    <property type="entry name" value="Restrct_endonuc-II-like"/>
</dbReference>
<sequence length="119" mass="13904">MASHNELGKFGEELAVDYLIKKGYIIKARNWRYQKAEIDIIAQKKDVLAIIEVKTRSSLEYGTPEQFVSHKKIKLLVSATDVYVKQKDIDVNIRFDIISIHKTDTKFDIRHTKEAFLFF</sequence>
<dbReference type="RefSeq" id="WP_377715781.1">
    <property type="nucleotide sequence ID" value="NZ_JBHTJM010000009.1"/>
</dbReference>
<name>A0ABW3I2Z3_9FLAO</name>
<evidence type="ECO:0000256" key="2">
    <source>
        <dbReference type="HAMAP-Rule" id="MF_00048"/>
    </source>
</evidence>
<gene>
    <name evidence="3" type="ORF">ACFQ1O_09525</name>
</gene>
<keyword evidence="4" id="KW-1185">Reference proteome</keyword>
<dbReference type="SUPFAM" id="SSF52980">
    <property type="entry name" value="Restriction endonuclease-like"/>
    <property type="match status" value="1"/>
</dbReference>
<dbReference type="PANTHER" id="PTHR34039:SF1">
    <property type="entry name" value="UPF0102 PROTEIN YRAN"/>
    <property type="match status" value="1"/>
</dbReference>
<dbReference type="Proteomes" id="UP001596997">
    <property type="component" value="Unassembled WGS sequence"/>
</dbReference>
<protein>
    <recommendedName>
        <fullName evidence="2">UPF0102 protein ACFQ1O_09525</fullName>
    </recommendedName>
</protein>
<evidence type="ECO:0000313" key="3">
    <source>
        <dbReference type="EMBL" id="MFD0964244.1"/>
    </source>
</evidence>
<dbReference type="EMBL" id="JBHTJM010000009">
    <property type="protein sequence ID" value="MFD0964244.1"/>
    <property type="molecule type" value="Genomic_DNA"/>
</dbReference>
<comment type="caution">
    <text evidence="3">The sequence shown here is derived from an EMBL/GenBank/DDBJ whole genome shotgun (WGS) entry which is preliminary data.</text>
</comment>
<evidence type="ECO:0000256" key="1">
    <source>
        <dbReference type="ARBA" id="ARBA00006738"/>
    </source>
</evidence>
<accession>A0ABW3I2Z3</accession>
<dbReference type="HAMAP" id="MF_00048">
    <property type="entry name" value="UPF0102"/>
    <property type="match status" value="1"/>
</dbReference>
<comment type="similarity">
    <text evidence="1 2">Belongs to the UPF0102 family.</text>
</comment>
<dbReference type="PANTHER" id="PTHR34039">
    <property type="entry name" value="UPF0102 PROTEIN YRAN"/>
    <property type="match status" value="1"/>
</dbReference>
<dbReference type="Gene3D" id="3.40.1350.10">
    <property type="match status" value="1"/>
</dbReference>
<dbReference type="CDD" id="cd20736">
    <property type="entry name" value="PoNe_Nuclease"/>
    <property type="match status" value="1"/>
</dbReference>
<dbReference type="InterPro" id="IPR003509">
    <property type="entry name" value="UPF0102_YraN-like"/>
</dbReference>
<organism evidence="3 4">
    <name type="scientific">Pseudofulvibacter geojedonensis</name>
    <dbReference type="NCBI Taxonomy" id="1123758"/>
    <lineage>
        <taxon>Bacteria</taxon>
        <taxon>Pseudomonadati</taxon>
        <taxon>Bacteroidota</taxon>
        <taxon>Flavobacteriia</taxon>
        <taxon>Flavobacteriales</taxon>
        <taxon>Flavobacteriaceae</taxon>
        <taxon>Pseudofulvibacter</taxon>
    </lineage>
</organism>
<dbReference type="InterPro" id="IPR011856">
    <property type="entry name" value="tRNA_endonuc-like_dom_sf"/>
</dbReference>
<reference evidence="4" key="1">
    <citation type="journal article" date="2019" name="Int. J. Syst. Evol. Microbiol.">
        <title>The Global Catalogue of Microorganisms (GCM) 10K type strain sequencing project: providing services to taxonomists for standard genome sequencing and annotation.</title>
        <authorList>
            <consortium name="The Broad Institute Genomics Platform"/>
            <consortium name="The Broad Institute Genome Sequencing Center for Infectious Disease"/>
            <person name="Wu L."/>
            <person name="Ma J."/>
        </authorList>
    </citation>
    <scope>NUCLEOTIDE SEQUENCE [LARGE SCALE GENOMIC DNA]</scope>
    <source>
        <strain evidence="4">CCUG 62114</strain>
    </source>
</reference>